<dbReference type="PROSITE" id="PS50011">
    <property type="entry name" value="PROTEIN_KINASE_DOM"/>
    <property type="match status" value="1"/>
</dbReference>
<protein>
    <recommendedName>
        <fullName evidence="2">Protein kinase domain-containing protein</fullName>
    </recommendedName>
</protein>
<dbReference type="Proteomes" id="UP000038830">
    <property type="component" value="Unassembled WGS sequence"/>
</dbReference>
<dbReference type="GO" id="GO:0005524">
    <property type="term" value="F:ATP binding"/>
    <property type="evidence" value="ECO:0007669"/>
    <property type="project" value="InterPro"/>
</dbReference>
<dbReference type="GO" id="GO:0006409">
    <property type="term" value="P:tRNA export from nucleus"/>
    <property type="evidence" value="ECO:0007669"/>
    <property type="project" value="TreeGrafter"/>
</dbReference>
<dbReference type="GO" id="GO:0004672">
    <property type="term" value="F:protein kinase activity"/>
    <property type="evidence" value="ECO:0007669"/>
    <property type="project" value="InterPro"/>
</dbReference>
<feature type="compositionally biased region" description="Acidic residues" evidence="1">
    <location>
        <begin position="718"/>
        <end position="730"/>
    </location>
</feature>
<evidence type="ECO:0000313" key="3">
    <source>
        <dbReference type="EMBL" id="CEP20955.1"/>
    </source>
</evidence>
<name>A0A0H5BZK1_CYBJN</name>
<proteinExistence type="predicted"/>
<dbReference type="InterPro" id="IPR016024">
    <property type="entry name" value="ARM-type_fold"/>
</dbReference>
<dbReference type="GO" id="GO:0005737">
    <property type="term" value="C:cytoplasm"/>
    <property type="evidence" value="ECO:0007669"/>
    <property type="project" value="TreeGrafter"/>
</dbReference>
<dbReference type="AlphaFoldDB" id="A0A0H5BZK1"/>
<organism evidence="3 4">
    <name type="scientific">Cyberlindnera jadinii (strain ATCC 18201 / CBS 1600 / BCRC 20928 / JCM 3617 / NBRC 0987 / NRRL Y-1542)</name>
    <name type="common">Torula yeast</name>
    <name type="synonym">Candida utilis</name>
    <dbReference type="NCBI Taxonomy" id="983966"/>
    <lineage>
        <taxon>Eukaryota</taxon>
        <taxon>Fungi</taxon>
        <taxon>Dikarya</taxon>
        <taxon>Ascomycota</taxon>
        <taxon>Saccharomycotina</taxon>
        <taxon>Saccharomycetes</taxon>
        <taxon>Phaffomycetales</taxon>
        <taxon>Phaffomycetaceae</taxon>
        <taxon>Cyberlindnera</taxon>
    </lineage>
</organism>
<evidence type="ECO:0000256" key="1">
    <source>
        <dbReference type="SAM" id="MobiDB-lite"/>
    </source>
</evidence>
<reference evidence="4" key="1">
    <citation type="journal article" date="2015" name="J. Biotechnol.">
        <title>The structure of the Cyberlindnera jadinii genome and its relation to Candida utilis analyzed by the occurrence of single nucleotide polymorphisms.</title>
        <authorList>
            <person name="Rupp O."/>
            <person name="Brinkrolf K."/>
            <person name="Buerth C."/>
            <person name="Kunigo M."/>
            <person name="Schneider J."/>
            <person name="Jaenicke S."/>
            <person name="Goesmann A."/>
            <person name="Puehler A."/>
            <person name="Jaeger K.-E."/>
            <person name="Ernst J.F."/>
        </authorList>
    </citation>
    <scope>NUCLEOTIDE SEQUENCE [LARGE SCALE GENOMIC DNA]</scope>
    <source>
        <strain evidence="4">ATCC 18201 / CBS 1600 / BCRC 20928 / JCM 3617 / NBRC 0987 / NRRL Y-1542</strain>
    </source>
</reference>
<dbReference type="Gene3D" id="3.30.200.20">
    <property type="entry name" value="Phosphorylase Kinase, domain 1"/>
    <property type="match status" value="1"/>
</dbReference>
<dbReference type="SUPFAM" id="SSF48371">
    <property type="entry name" value="ARM repeat"/>
    <property type="match status" value="1"/>
</dbReference>
<accession>A0A0H5BZK1</accession>
<feature type="domain" description="Protein kinase" evidence="2">
    <location>
        <begin position="1"/>
        <end position="277"/>
    </location>
</feature>
<feature type="region of interest" description="Disordered" evidence="1">
    <location>
        <begin position="682"/>
        <end position="730"/>
    </location>
</feature>
<dbReference type="InterPro" id="IPR011989">
    <property type="entry name" value="ARM-like"/>
</dbReference>
<dbReference type="Gene3D" id="1.10.510.10">
    <property type="entry name" value="Transferase(Phosphotransferase) domain 1"/>
    <property type="match status" value="1"/>
</dbReference>
<dbReference type="Gene3D" id="1.25.10.10">
    <property type="entry name" value="Leucine-rich Repeat Variant"/>
    <property type="match status" value="1"/>
</dbReference>
<evidence type="ECO:0000259" key="2">
    <source>
        <dbReference type="PROSITE" id="PS50011"/>
    </source>
</evidence>
<sequence length="730" mass="80757">MNFLASAIGSLTGSSIPYNIGEEQKLSSEFPQSIWKVFDGTKKDDGSCCTIFQRNKDGSEQDALALNALRKLRSMRLPGVLKVLDTFEMDSVLYIVTERVVPLCDVLRAVETADEMLILVTYYVAKAVKFINVEGGSVLGQLSPATVYVTKSGEIRVGGFEVCTNLSSDAQQPLYKSSYALPGFNDYLPPEVNEKGIDSLRGKMALKLDSWRLATFIYTLFHNGDYHFDISELATMKLIPKGLAGQNFSKLISPSPTTRGTVEQYLSRVSTFDHSVLINVYEHLDEFTLKSEDEKIRLFDSLDSVKADALPGFLEYRVIPELAQFFTQAPTQAALSLKYILSYSETLPKIPFDSLVKPIILKAFTIPDRQIRMLLLGFLPKYVENLTKNDISDQMFNSFVTGFSDSNEVIREETIKAVIYIAPKLSDRQLNNELLRYLAKTQSDQKPDIRTTTTILLGKIAEHLNKSSRSTVLATAFGKSLKDPHLQSRLAGLLALCTCLDYFTPDVIANKILTVIAPSLLDRSSRVRDEAQKAFDMFFNKIKEEASKLPVDADEADDTVEQVASNVQNFGLNLSGAFAKLTTGLGGSLNNDVSNGITPDLSRAGTPKVVETFEQTTFGRGEPSKSNAQQKSYFNEWDSDDIEIDADDDGWGEPVEKPAARTIKPVVKPVVKPVAKSRAPKVTNLVTEDTKSKPVVKPASKAKGMQLKSKSKLKLDLDLDGQDDGWGDGW</sequence>
<dbReference type="EMBL" id="CDQK01000001">
    <property type="protein sequence ID" value="CEP20955.1"/>
    <property type="molecule type" value="Genomic_DNA"/>
</dbReference>
<dbReference type="SUPFAM" id="SSF56112">
    <property type="entry name" value="Protein kinase-like (PK-like)"/>
    <property type="match status" value="1"/>
</dbReference>
<dbReference type="InterPro" id="IPR051177">
    <property type="entry name" value="CIK-Related_Protein"/>
</dbReference>
<gene>
    <name evidence="3" type="ORF">BN1211_0942</name>
</gene>
<dbReference type="PANTHER" id="PTHR12984">
    <property type="entry name" value="SCY1-RELATED S/T PROTEIN KINASE-LIKE"/>
    <property type="match status" value="1"/>
</dbReference>
<dbReference type="InterPro" id="IPR000719">
    <property type="entry name" value="Prot_kinase_dom"/>
</dbReference>
<dbReference type="PANTHER" id="PTHR12984:SF3">
    <property type="entry name" value="N-TERMINAL KINASE-LIKE PROTEIN"/>
    <property type="match status" value="1"/>
</dbReference>
<dbReference type="InterPro" id="IPR011009">
    <property type="entry name" value="Kinase-like_dom_sf"/>
</dbReference>
<evidence type="ECO:0000313" key="4">
    <source>
        <dbReference type="Proteomes" id="UP000038830"/>
    </source>
</evidence>